<evidence type="ECO:0000313" key="2">
    <source>
        <dbReference type="EMBL" id="ADF65031.1"/>
    </source>
</evidence>
<name>A0A0H3CT14_ENTCC</name>
<dbReference type="AlphaFoldDB" id="A0A0H3CT14"/>
<dbReference type="Proteomes" id="UP000002363">
    <property type="component" value="Plasmid pECL_B"/>
</dbReference>
<geneLocation type="plasmid" evidence="2 3">
    <name>pECL_B</name>
</geneLocation>
<keyword evidence="1" id="KW-0732">Signal</keyword>
<organism evidence="2 3">
    <name type="scientific">Enterobacter cloacae subsp. cloacae (strain ATCC 13047 / DSM 30054 / NBRC 13535 / NCTC 10005 / WDCM 00083 / NCDC 279-56)</name>
    <dbReference type="NCBI Taxonomy" id="716541"/>
    <lineage>
        <taxon>Bacteria</taxon>
        <taxon>Pseudomonadati</taxon>
        <taxon>Pseudomonadota</taxon>
        <taxon>Gammaproteobacteria</taxon>
        <taxon>Enterobacterales</taxon>
        <taxon>Enterobacteriaceae</taxon>
        <taxon>Enterobacter</taxon>
        <taxon>Enterobacter cloacae complex</taxon>
    </lineage>
</organism>
<dbReference type="EnsemblBacteria" id="ADF65031">
    <property type="protein sequence ID" value="ADF65031"/>
    <property type="gene ID" value="ECL_B069"/>
</dbReference>
<keyword evidence="2" id="KW-0614">Plasmid</keyword>
<reference evidence="2 3" key="1">
    <citation type="journal article" date="2010" name="J. Bacteriol.">
        <title>Complete genome sequence of Enterobacter cloacae subsp. cloacae type strain ATCC 13047.</title>
        <authorList>
            <person name="Ren Y."/>
            <person name="Ren Y."/>
            <person name="Zhou Z."/>
            <person name="Guo X."/>
            <person name="Li Y."/>
            <person name="Feng L."/>
            <person name="Wang L."/>
        </authorList>
    </citation>
    <scope>NUCLEOTIDE SEQUENCE [LARGE SCALE GENOMIC DNA]</scope>
    <source>
        <strain evidence="3">ATCC 13047 / DSM 30054 / NBRC 13535 / NCTC 10005 / WDCM 00083 / NCDC 279-56</strain>
        <plasmid evidence="2">pECL_B</plasmid>
    </source>
</reference>
<dbReference type="HOGENOM" id="CLU_425718_0_0_6"/>
<gene>
    <name evidence="2" type="ordered locus">ECL_B069</name>
</gene>
<evidence type="ECO:0000313" key="3">
    <source>
        <dbReference type="Proteomes" id="UP000002363"/>
    </source>
</evidence>
<feature type="chain" id="PRO_5002606762" evidence="1">
    <location>
        <begin position="22"/>
        <end position="676"/>
    </location>
</feature>
<sequence length="676" mass="73889">MKNVNILALGAFMLPVSFAHAQIQATPDTAKITASKDIAGSISSTVKGKTSNASRLNESQIRPVSGENNMRTYDGQTAFNGKAVCKGSSEFMRMLVQPTTNGNLKLLNIMQDTDMNGSLDITTSPGWDISVVCSNGFQTCSDANNAATCTSWAWVADPKSYQLGRKNVAMTELGGCYCINNSCGSNLAWNNLGQILNDLGGGASQALSRANPWFTLSQIKVDGVSASFVGGDTASCSIGDSEGFFGTADGKKILNYKDNYNAMKTDANSQKTTSDAYRMITEGSLNPNETSDVYSCDITRNVNLDEPKLNEIIAFDGGQGSVQQCGTDCLQLVLGRLGDNYWSGTCKYFEVDSNFFIKDHTRIASATLINAVFDDWMQLWAGDKVVWSGPYGNWNDAGPVPGACELSKSWNQSPNTDFKKYLDKNGPVKFKIRVEVSGEGEGYALVRLKADLSCREGDEYVSNTCTAYEQDQNCQLVDETVDGVKTFTGSINTGLIPLPQTQVLQGSFCSVAVKRDWFKKKRQYRCNRKTDFNFDKIIERKAYIDKTVTPGDYKDKMFNNGKVTYGAGELFWPDMPKVGDCINMCKTRKPKQTPDMAVSGQVDKNNKASVIKYDNFYYECDATNKCPAEPGEEVIKACQCLNEFAEASAIMQVIRQAGQDMICSSGNPKKPDGSSK</sequence>
<dbReference type="OrthoDB" id="5297981at2"/>
<protein>
    <submittedName>
        <fullName evidence="2">Type IV conjugative transfer system protein TraN</fullName>
    </submittedName>
</protein>
<proteinExistence type="predicted"/>
<dbReference type="EMBL" id="CP001920">
    <property type="protein sequence ID" value="ADF65031.1"/>
    <property type="molecule type" value="Genomic_DNA"/>
</dbReference>
<dbReference type="RefSeq" id="WP_013087339.1">
    <property type="nucleotide sequence ID" value="NC_014108.1"/>
</dbReference>
<keyword evidence="3" id="KW-1185">Reference proteome</keyword>
<evidence type="ECO:0000256" key="1">
    <source>
        <dbReference type="SAM" id="SignalP"/>
    </source>
</evidence>
<accession>A0A0H3CT14</accession>
<feature type="signal peptide" evidence="1">
    <location>
        <begin position="1"/>
        <end position="21"/>
    </location>
</feature>
<dbReference type="PATRIC" id="fig|716541.4.peg.263"/>
<dbReference type="KEGG" id="enc:ECL_B069"/>